<dbReference type="Proteomes" id="UP000276437">
    <property type="component" value="Chromosome"/>
</dbReference>
<reference evidence="1 2" key="1">
    <citation type="journal article" date="2018" name="Int. J. Syst. Evol. Microbiol.">
        <title>Methylomusa anaerophila gen. nov., sp. nov., an anaerobic methanol-utilizing bacterium isolated from a microbial fuel cell.</title>
        <authorList>
            <person name="Amano N."/>
            <person name="Yamamuro A."/>
            <person name="Miyahara M."/>
            <person name="Kouzuma A."/>
            <person name="Abe T."/>
            <person name="Watanabe K."/>
        </authorList>
    </citation>
    <scope>NUCLEOTIDE SEQUENCE [LARGE SCALE GENOMIC DNA]</scope>
    <source>
        <strain evidence="1 2">MMFC1</strain>
    </source>
</reference>
<dbReference type="KEGG" id="mana:MAMMFC1_01459"/>
<name>A0A348AIA0_9FIRM</name>
<organism evidence="1 2">
    <name type="scientific">Methylomusa anaerophila</name>
    <dbReference type="NCBI Taxonomy" id="1930071"/>
    <lineage>
        <taxon>Bacteria</taxon>
        <taxon>Bacillati</taxon>
        <taxon>Bacillota</taxon>
        <taxon>Negativicutes</taxon>
        <taxon>Selenomonadales</taxon>
        <taxon>Sporomusaceae</taxon>
        <taxon>Methylomusa</taxon>
    </lineage>
</organism>
<dbReference type="OrthoDB" id="1624758at2"/>
<proteinExistence type="predicted"/>
<evidence type="ECO:0000313" key="2">
    <source>
        <dbReference type="Proteomes" id="UP000276437"/>
    </source>
</evidence>
<evidence type="ECO:0000313" key="1">
    <source>
        <dbReference type="EMBL" id="BBB90798.1"/>
    </source>
</evidence>
<sequence length="89" mass="10495">MTERTLVDWINWYEKKTGEKFVEKPGFNIEFHPDKGFMQWKQYGKTFLIGQIASADNEYWAEFVKRKGKELGCKVARTLIPRKSPGNNH</sequence>
<dbReference type="EMBL" id="AP018449">
    <property type="protein sequence ID" value="BBB90798.1"/>
    <property type="molecule type" value="Genomic_DNA"/>
</dbReference>
<accession>A0A348AIA0</accession>
<gene>
    <name evidence="1" type="ORF">MAMMFC1_01459</name>
</gene>
<protein>
    <submittedName>
        <fullName evidence="1">Uncharacterized protein</fullName>
    </submittedName>
</protein>
<dbReference type="RefSeq" id="WP_126307735.1">
    <property type="nucleotide sequence ID" value="NZ_AP018449.1"/>
</dbReference>
<keyword evidence="2" id="KW-1185">Reference proteome</keyword>
<dbReference type="AlphaFoldDB" id="A0A348AIA0"/>